<protein>
    <submittedName>
        <fullName evidence="1">Uncharacterized protein</fullName>
    </submittedName>
</protein>
<reference evidence="2" key="1">
    <citation type="journal article" date="2023" name="Nat. Plants">
        <title>Single-cell RNA sequencing provides a high-resolution roadmap for understanding the multicellular compartmentation of specialized metabolism.</title>
        <authorList>
            <person name="Sun S."/>
            <person name="Shen X."/>
            <person name="Li Y."/>
            <person name="Li Y."/>
            <person name="Wang S."/>
            <person name="Li R."/>
            <person name="Zhang H."/>
            <person name="Shen G."/>
            <person name="Guo B."/>
            <person name="Wei J."/>
            <person name="Xu J."/>
            <person name="St-Pierre B."/>
            <person name="Chen S."/>
            <person name="Sun C."/>
        </authorList>
    </citation>
    <scope>NUCLEOTIDE SEQUENCE [LARGE SCALE GENOMIC DNA]</scope>
</reference>
<accession>A0ACC0BSA1</accession>
<evidence type="ECO:0000313" key="2">
    <source>
        <dbReference type="Proteomes" id="UP001060085"/>
    </source>
</evidence>
<evidence type="ECO:0000313" key="1">
    <source>
        <dbReference type="EMBL" id="KAI5675548.1"/>
    </source>
</evidence>
<dbReference type="EMBL" id="CM044702">
    <property type="protein sequence ID" value="KAI5675548.1"/>
    <property type="molecule type" value="Genomic_DNA"/>
</dbReference>
<proteinExistence type="predicted"/>
<keyword evidence="2" id="KW-1185">Reference proteome</keyword>
<name>A0ACC0BSA1_CATRO</name>
<gene>
    <name evidence="1" type="ORF">M9H77_06498</name>
</gene>
<dbReference type="Proteomes" id="UP001060085">
    <property type="component" value="Linkage Group LG02"/>
</dbReference>
<organism evidence="1 2">
    <name type="scientific">Catharanthus roseus</name>
    <name type="common">Madagascar periwinkle</name>
    <name type="synonym">Vinca rosea</name>
    <dbReference type="NCBI Taxonomy" id="4058"/>
    <lineage>
        <taxon>Eukaryota</taxon>
        <taxon>Viridiplantae</taxon>
        <taxon>Streptophyta</taxon>
        <taxon>Embryophyta</taxon>
        <taxon>Tracheophyta</taxon>
        <taxon>Spermatophyta</taxon>
        <taxon>Magnoliopsida</taxon>
        <taxon>eudicotyledons</taxon>
        <taxon>Gunneridae</taxon>
        <taxon>Pentapetalae</taxon>
        <taxon>asterids</taxon>
        <taxon>lamiids</taxon>
        <taxon>Gentianales</taxon>
        <taxon>Apocynaceae</taxon>
        <taxon>Rauvolfioideae</taxon>
        <taxon>Vinceae</taxon>
        <taxon>Catharanthinae</taxon>
        <taxon>Catharanthus</taxon>
    </lineage>
</organism>
<sequence>MTKTIKDQVAGSDTTNDESSQQGRGCEEQCDLVIPKPRGKSKDLTVSFESRLTQVEEDMGAVDAHMENLDKRVEGLEADIAETHEEVREALNKLGESNPVDLQALRDEFMAEVAPYYNYEEAPKPEAQRFYDMLKSIGTPLYEECTKHFRCPCVLMKSRPRVLDVSLVDIPFQENVDSVETSMIDVDIQDIGLLVHESGDFE</sequence>
<comment type="caution">
    <text evidence="1">The sequence shown here is derived from an EMBL/GenBank/DDBJ whole genome shotgun (WGS) entry which is preliminary data.</text>
</comment>